<protein>
    <submittedName>
        <fullName evidence="1">Uncharacterized protein</fullName>
    </submittedName>
</protein>
<comment type="caution">
    <text evidence="1">The sequence shown here is derived from an EMBL/GenBank/DDBJ whole genome shotgun (WGS) entry which is preliminary data.</text>
</comment>
<dbReference type="EMBL" id="BAABFT010000007">
    <property type="protein sequence ID" value="GAA4326470.1"/>
    <property type="molecule type" value="Genomic_DNA"/>
</dbReference>
<evidence type="ECO:0000313" key="1">
    <source>
        <dbReference type="EMBL" id="GAA4326470.1"/>
    </source>
</evidence>
<dbReference type="Proteomes" id="UP001500582">
    <property type="component" value="Unassembled WGS sequence"/>
</dbReference>
<dbReference type="RefSeq" id="WP_345211861.1">
    <property type="nucleotide sequence ID" value="NZ_BAABFT010000007.1"/>
</dbReference>
<sequence>MNGAWLLTNVLVDFKWSKPAYLVYLTPDELEQLSPHWRGKKINKDIPLTPAQLPLMDHWVKVGSPYGWPVKTIFQAVGPFVLPRDMAAWIPDHISYHRE</sequence>
<name>A0ABP8GLJ5_9SPHI</name>
<gene>
    <name evidence="1" type="ORF">GCM10023149_29320</name>
</gene>
<proteinExistence type="predicted"/>
<evidence type="ECO:0000313" key="2">
    <source>
        <dbReference type="Proteomes" id="UP001500582"/>
    </source>
</evidence>
<accession>A0ABP8GLJ5</accession>
<organism evidence="1 2">
    <name type="scientific">Mucilaginibacter gynuensis</name>
    <dbReference type="NCBI Taxonomy" id="1302236"/>
    <lineage>
        <taxon>Bacteria</taxon>
        <taxon>Pseudomonadati</taxon>
        <taxon>Bacteroidota</taxon>
        <taxon>Sphingobacteriia</taxon>
        <taxon>Sphingobacteriales</taxon>
        <taxon>Sphingobacteriaceae</taxon>
        <taxon>Mucilaginibacter</taxon>
    </lineage>
</organism>
<keyword evidence="2" id="KW-1185">Reference proteome</keyword>
<reference evidence="2" key="1">
    <citation type="journal article" date="2019" name="Int. J. Syst. Evol. Microbiol.">
        <title>The Global Catalogue of Microorganisms (GCM) 10K type strain sequencing project: providing services to taxonomists for standard genome sequencing and annotation.</title>
        <authorList>
            <consortium name="The Broad Institute Genomics Platform"/>
            <consortium name="The Broad Institute Genome Sequencing Center for Infectious Disease"/>
            <person name="Wu L."/>
            <person name="Ma J."/>
        </authorList>
    </citation>
    <scope>NUCLEOTIDE SEQUENCE [LARGE SCALE GENOMIC DNA]</scope>
    <source>
        <strain evidence="2">JCM 17705</strain>
    </source>
</reference>